<dbReference type="EMBL" id="LC009512">
    <property type="protein sequence ID" value="BAQ94503.1"/>
    <property type="molecule type" value="mRNA"/>
</dbReference>
<feature type="compositionally biased region" description="Polar residues" evidence="1">
    <location>
        <begin position="578"/>
        <end position="591"/>
    </location>
</feature>
<feature type="chain" id="PRO_5012565419" evidence="2">
    <location>
        <begin position="16"/>
        <end position="717"/>
    </location>
</feature>
<feature type="signal peptide" evidence="2">
    <location>
        <begin position="1"/>
        <end position="15"/>
    </location>
</feature>
<feature type="region of interest" description="Disordered" evidence="1">
    <location>
        <begin position="414"/>
        <end position="433"/>
    </location>
</feature>
<feature type="compositionally biased region" description="Acidic residues" evidence="1">
    <location>
        <begin position="560"/>
        <end position="569"/>
    </location>
</feature>
<name>A0A0E4AWH1_NEPCI</name>
<accession>A0A0E4AWH1</accession>
<feature type="compositionally biased region" description="Basic and acidic residues" evidence="1">
    <location>
        <begin position="690"/>
        <end position="706"/>
    </location>
</feature>
<reference evidence="3" key="1">
    <citation type="submission" date="2014-11" db="EMBL/GenBank/DDBJ databases">
        <title>Proteome analysis of the watery saliva secreted by the green rice leafhopper, Nephotettix cincticeps.</title>
        <authorList>
            <person name="Hattori M."/>
            <person name="Komatsu S."/>
            <person name="Noda H."/>
            <person name="Matsumoto Y."/>
        </authorList>
    </citation>
    <scope>NUCLEOTIDE SEQUENCE</scope>
</reference>
<evidence type="ECO:0000256" key="1">
    <source>
        <dbReference type="SAM" id="MobiDB-lite"/>
    </source>
</evidence>
<evidence type="ECO:0000313" key="3">
    <source>
        <dbReference type="EMBL" id="BAQ94503.1"/>
    </source>
</evidence>
<proteinExistence type="evidence at transcript level"/>
<sequence length="717" mass="80043">MKRLIILVLAVLVTASDLRLGDRIVSTEKECQRIYDLNKNWSVNYYNEQAAQYIDLYFICIDSLNEDKYKYIDEDKVDMTWYPGDEDKLPVKTREGVQFVSKPPPRKPEEAESMKKKIADYLKKTGGTINPIYKLMNLQSGKGQDIVDKQVECETLALNFLKNKDDKDGEILHKECINQLYCLKERFMNENMYTREHYPDFFPILYKNRGTMIKSPPKMDQSPCETSVPQEESEGELEKWMRGVEYLGQKLTDAGQAGSDFIQHLIHKGTTAGDKILSKNELDDLMTDVQSVEVVDDDKEKDNDNEKLYKVYGNMMMDKLADLESKGINVAYTQLDKAKPVIDKVQKTASITAGKLKQLEQSTIKPTVEKTAQVLNDVKDGITVAGVAAKTASTKVINGGSDLIRKLTSQNLDDRAGESELHEEVPSGDSSLIDDMIQPEYLPKDYNESQGPTLLQMVKDMGKGGGITDKMSEQEMESKIKALKASAKNKIANLKLTKEEIIKSATVVKGVINVLLTAAGKGDHADMKPNEVEKAKSLVDELVSYATAELINKSDKIGQGEEEEDEDDEADKKEKNLFVSTEPLTDSNPTKNEPVKVPTDASKSVAENLTAIQPIDGSVGKVVGGNLDESHAEVQKSRSDEVGTGNLNQATDQTVKNVGQELEDNNENLENVNPEVKKDKLENVNLKTQDQTEKANSEQDEVERSQEYTAITIPEPE</sequence>
<keyword evidence="2" id="KW-0732">Signal</keyword>
<gene>
    <name evidence="3" type="primary">NcSP75</name>
</gene>
<feature type="compositionally biased region" description="Basic and acidic residues" evidence="1">
    <location>
        <begin position="414"/>
        <end position="425"/>
    </location>
</feature>
<protein>
    <submittedName>
        <fullName evidence="3">NcSP75 protein</fullName>
    </submittedName>
</protein>
<feature type="compositionally biased region" description="Polar residues" evidence="1">
    <location>
        <begin position="645"/>
        <end position="657"/>
    </location>
</feature>
<evidence type="ECO:0000256" key="2">
    <source>
        <dbReference type="SAM" id="SignalP"/>
    </source>
</evidence>
<feature type="compositionally biased region" description="Basic and acidic residues" evidence="1">
    <location>
        <begin position="628"/>
        <end position="641"/>
    </location>
</feature>
<dbReference type="AlphaFoldDB" id="A0A0E4AWH1"/>
<feature type="compositionally biased region" description="Polar residues" evidence="1">
    <location>
        <begin position="601"/>
        <end position="611"/>
    </location>
</feature>
<feature type="region of interest" description="Disordered" evidence="1">
    <location>
        <begin position="554"/>
        <end position="717"/>
    </location>
</feature>
<feature type="region of interest" description="Disordered" evidence="1">
    <location>
        <begin position="215"/>
        <end position="235"/>
    </location>
</feature>
<organism evidence="3">
    <name type="scientific">Nephotettix cincticeps</name>
    <name type="common">Green rice leafhopper</name>
    <name type="synonym">Selenocephalus cincticeps</name>
    <dbReference type="NCBI Taxonomy" id="94400"/>
    <lineage>
        <taxon>Eukaryota</taxon>
        <taxon>Metazoa</taxon>
        <taxon>Ecdysozoa</taxon>
        <taxon>Arthropoda</taxon>
        <taxon>Hexapoda</taxon>
        <taxon>Insecta</taxon>
        <taxon>Pterygota</taxon>
        <taxon>Neoptera</taxon>
        <taxon>Paraneoptera</taxon>
        <taxon>Hemiptera</taxon>
        <taxon>Auchenorrhyncha</taxon>
        <taxon>Membracoidea</taxon>
        <taxon>Cicadellidae</taxon>
        <taxon>Deltocephalinae</taxon>
        <taxon>Chiasmini</taxon>
        <taxon>Nephotettix</taxon>
    </lineage>
</organism>